<keyword evidence="1" id="KW-0723">Serine/threonine-protein kinase</keyword>
<proteinExistence type="predicted"/>
<dbReference type="InterPro" id="IPR003594">
    <property type="entry name" value="HATPase_dom"/>
</dbReference>
<dbReference type="GO" id="GO:0004674">
    <property type="term" value="F:protein serine/threonine kinase activity"/>
    <property type="evidence" value="ECO:0007669"/>
    <property type="project" value="UniProtKB-KW"/>
</dbReference>
<feature type="region of interest" description="Disordered" evidence="2">
    <location>
        <begin position="158"/>
        <end position="189"/>
    </location>
</feature>
<evidence type="ECO:0000256" key="1">
    <source>
        <dbReference type="ARBA" id="ARBA00022527"/>
    </source>
</evidence>
<dbReference type="PANTHER" id="PTHR35526:SF3">
    <property type="entry name" value="ANTI-SIGMA-F FACTOR RSBW"/>
    <property type="match status" value="1"/>
</dbReference>
<evidence type="ECO:0000313" key="4">
    <source>
        <dbReference type="EMBL" id="MBB6122032.1"/>
    </source>
</evidence>
<feature type="compositionally biased region" description="Polar residues" evidence="2">
    <location>
        <begin position="170"/>
        <end position="185"/>
    </location>
</feature>
<dbReference type="AlphaFoldDB" id="A0A841IV34"/>
<gene>
    <name evidence="4" type="ORF">FHS13_004017</name>
</gene>
<dbReference type="EMBL" id="JACHJO010000014">
    <property type="protein sequence ID" value="MBB6122032.1"/>
    <property type="molecule type" value="Genomic_DNA"/>
</dbReference>
<sequence>MSGDNNPLDAGANLHKVERSVVLPYVPASVAGARRHLCGDLRAMEIVEERIDDAALVLSELVSNALRHAGPLPVPAHPENTLGVAWRIEVDRGAGSGGWLEVSVRDGGSGTMPRLARPSVSDLGGRGLDIVQHLSGRWGTEMDATTTTVWAVLDLSASDVGPAPRDGTDGTPQQESSPGRESSGLTARDLAKGTRFWSVLH</sequence>
<organism evidence="4 5">
    <name type="scientific">Nocardiopsis algeriensis</name>
    <dbReference type="NCBI Taxonomy" id="1478215"/>
    <lineage>
        <taxon>Bacteria</taxon>
        <taxon>Bacillati</taxon>
        <taxon>Actinomycetota</taxon>
        <taxon>Actinomycetes</taxon>
        <taxon>Streptosporangiales</taxon>
        <taxon>Nocardiopsidaceae</taxon>
        <taxon>Nocardiopsis</taxon>
    </lineage>
</organism>
<keyword evidence="5" id="KW-1185">Reference proteome</keyword>
<dbReference type="Pfam" id="PF13581">
    <property type="entry name" value="HATPase_c_2"/>
    <property type="match status" value="1"/>
</dbReference>
<dbReference type="CDD" id="cd16936">
    <property type="entry name" value="HATPase_RsbW-like"/>
    <property type="match status" value="1"/>
</dbReference>
<evidence type="ECO:0000259" key="3">
    <source>
        <dbReference type="Pfam" id="PF13581"/>
    </source>
</evidence>
<comment type="caution">
    <text evidence="4">The sequence shown here is derived from an EMBL/GenBank/DDBJ whole genome shotgun (WGS) entry which is preliminary data.</text>
</comment>
<dbReference type="InterPro" id="IPR050267">
    <property type="entry name" value="Anti-sigma-factor_SerPK"/>
</dbReference>
<dbReference type="InterPro" id="IPR036890">
    <property type="entry name" value="HATPase_C_sf"/>
</dbReference>
<feature type="domain" description="Histidine kinase/HSP90-like ATPase" evidence="3">
    <location>
        <begin position="27"/>
        <end position="150"/>
    </location>
</feature>
<dbReference type="Gene3D" id="3.30.565.10">
    <property type="entry name" value="Histidine kinase-like ATPase, C-terminal domain"/>
    <property type="match status" value="1"/>
</dbReference>
<dbReference type="PANTHER" id="PTHR35526">
    <property type="entry name" value="ANTI-SIGMA-F FACTOR RSBW-RELATED"/>
    <property type="match status" value="1"/>
</dbReference>
<accession>A0A841IV34</accession>
<reference evidence="4 5" key="1">
    <citation type="submission" date="2020-08" db="EMBL/GenBank/DDBJ databases">
        <title>Genomic Encyclopedia of Type Strains, Phase III (KMG-III): the genomes of soil and plant-associated and newly described type strains.</title>
        <authorList>
            <person name="Whitman W."/>
        </authorList>
    </citation>
    <scope>NUCLEOTIDE SEQUENCE [LARGE SCALE GENOMIC DNA]</scope>
    <source>
        <strain evidence="4 5">CECT 8712</strain>
    </source>
</reference>
<name>A0A841IV34_9ACTN</name>
<evidence type="ECO:0000256" key="2">
    <source>
        <dbReference type="SAM" id="MobiDB-lite"/>
    </source>
</evidence>
<dbReference type="RefSeq" id="WP_184293475.1">
    <property type="nucleotide sequence ID" value="NZ_JACHJO010000014.1"/>
</dbReference>
<protein>
    <submittedName>
        <fullName evidence="4">Anti-sigma regulatory factor (Ser/Thr protein kinase)</fullName>
    </submittedName>
</protein>
<dbReference type="SUPFAM" id="SSF55874">
    <property type="entry name" value="ATPase domain of HSP90 chaperone/DNA topoisomerase II/histidine kinase"/>
    <property type="match status" value="1"/>
</dbReference>
<keyword evidence="1" id="KW-0808">Transferase</keyword>
<keyword evidence="1" id="KW-0418">Kinase</keyword>
<evidence type="ECO:0000313" key="5">
    <source>
        <dbReference type="Proteomes" id="UP000536604"/>
    </source>
</evidence>
<dbReference type="Proteomes" id="UP000536604">
    <property type="component" value="Unassembled WGS sequence"/>
</dbReference>